<dbReference type="KEGG" id="chya:V22_03560"/>
<feature type="domain" description="DJ-1/PfpI" evidence="2">
    <location>
        <begin position="5"/>
        <end position="174"/>
    </location>
</feature>
<evidence type="ECO:0000256" key="1">
    <source>
        <dbReference type="ARBA" id="ARBA00008542"/>
    </source>
</evidence>
<dbReference type="PANTHER" id="PTHR42733">
    <property type="entry name" value="DJ-1 PROTEIN"/>
    <property type="match status" value="1"/>
</dbReference>
<protein>
    <submittedName>
        <fullName evidence="3">General stress protein 18</fullName>
        <ecNumber evidence="3">3.2.-.-</ecNumber>
    </submittedName>
</protein>
<dbReference type="SUPFAM" id="SSF52317">
    <property type="entry name" value="Class I glutamine amidotransferase-like"/>
    <property type="match status" value="1"/>
</dbReference>
<dbReference type="AlphaFoldDB" id="A0A517T434"/>
<dbReference type="EC" id="3.2.-.-" evidence="3"/>
<dbReference type="Gene3D" id="3.40.50.880">
    <property type="match status" value="1"/>
</dbReference>
<evidence type="ECO:0000259" key="2">
    <source>
        <dbReference type="Pfam" id="PF01965"/>
    </source>
</evidence>
<dbReference type="Pfam" id="PF01965">
    <property type="entry name" value="DJ-1_PfpI"/>
    <property type="match status" value="1"/>
</dbReference>
<comment type="similarity">
    <text evidence="1">Belongs to the peptidase C56 family.</text>
</comment>
<evidence type="ECO:0000313" key="4">
    <source>
        <dbReference type="Proteomes" id="UP000319976"/>
    </source>
</evidence>
<organism evidence="3 4">
    <name type="scientific">Calycomorphotria hydatis</name>
    <dbReference type="NCBI Taxonomy" id="2528027"/>
    <lineage>
        <taxon>Bacteria</taxon>
        <taxon>Pseudomonadati</taxon>
        <taxon>Planctomycetota</taxon>
        <taxon>Planctomycetia</taxon>
        <taxon>Planctomycetales</taxon>
        <taxon>Planctomycetaceae</taxon>
        <taxon>Calycomorphotria</taxon>
    </lineage>
</organism>
<proteinExistence type="inferred from homology"/>
<dbReference type="GO" id="GO:0016798">
    <property type="term" value="F:hydrolase activity, acting on glycosyl bonds"/>
    <property type="evidence" value="ECO:0007669"/>
    <property type="project" value="UniProtKB-KW"/>
</dbReference>
<dbReference type="Proteomes" id="UP000319976">
    <property type="component" value="Chromosome"/>
</dbReference>
<dbReference type="InterPro" id="IPR002818">
    <property type="entry name" value="DJ-1/PfpI"/>
</dbReference>
<keyword evidence="4" id="KW-1185">Reference proteome</keyword>
<evidence type="ECO:0000313" key="3">
    <source>
        <dbReference type="EMBL" id="QDT63138.1"/>
    </source>
</evidence>
<dbReference type="RefSeq" id="WP_145259219.1">
    <property type="nucleotide sequence ID" value="NZ_CP036316.1"/>
</dbReference>
<keyword evidence="3" id="KW-0378">Hydrolase</keyword>
<reference evidence="3 4" key="1">
    <citation type="submission" date="2019-02" db="EMBL/GenBank/DDBJ databases">
        <title>Deep-cultivation of Planctomycetes and their phenomic and genomic characterization uncovers novel biology.</title>
        <authorList>
            <person name="Wiegand S."/>
            <person name="Jogler M."/>
            <person name="Boedeker C."/>
            <person name="Pinto D."/>
            <person name="Vollmers J."/>
            <person name="Rivas-Marin E."/>
            <person name="Kohn T."/>
            <person name="Peeters S.H."/>
            <person name="Heuer A."/>
            <person name="Rast P."/>
            <person name="Oberbeckmann S."/>
            <person name="Bunk B."/>
            <person name="Jeske O."/>
            <person name="Meyerdierks A."/>
            <person name="Storesund J.E."/>
            <person name="Kallscheuer N."/>
            <person name="Luecker S."/>
            <person name="Lage O.M."/>
            <person name="Pohl T."/>
            <person name="Merkel B.J."/>
            <person name="Hornburger P."/>
            <person name="Mueller R.-W."/>
            <person name="Bruemmer F."/>
            <person name="Labrenz M."/>
            <person name="Spormann A.M."/>
            <person name="Op den Camp H."/>
            <person name="Overmann J."/>
            <person name="Amann R."/>
            <person name="Jetten M.S.M."/>
            <person name="Mascher T."/>
            <person name="Medema M.H."/>
            <person name="Devos D.P."/>
            <person name="Kaster A.-K."/>
            <person name="Ovreas L."/>
            <person name="Rohde M."/>
            <person name="Galperin M.Y."/>
            <person name="Jogler C."/>
        </authorList>
    </citation>
    <scope>NUCLEOTIDE SEQUENCE [LARGE SCALE GENOMIC DNA]</scope>
    <source>
        <strain evidence="3 4">V22</strain>
    </source>
</reference>
<dbReference type="PROSITE" id="PS51276">
    <property type="entry name" value="PEPTIDASE_C56_PFPI"/>
    <property type="match status" value="1"/>
</dbReference>
<dbReference type="InterPro" id="IPR006286">
    <property type="entry name" value="C56_PfpI-like"/>
</dbReference>
<dbReference type="EMBL" id="CP036316">
    <property type="protein sequence ID" value="QDT63138.1"/>
    <property type="molecule type" value="Genomic_DNA"/>
</dbReference>
<dbReference type="OrthoDB" id="9800516at2"/>
<accession>A0A517T434</accession>
<dbReference type="PANTHER" id="PTHR42733:SF2">
    <property type="entry name" value="DJ-1_THIJ_PFPI FAMILY PROTEIN"/>
    <property type="match status" value="1"/>
</dbReference>
<sequence>MPSNKVLIIVGDASETLDTMYPFYRLIEAGFQPVVAGPEKRKFQMVLHEVKPGWTITKEWEGYTIDADIAFADVDPDDYVGIFFSGGRAPEYIRYDEDLIRITQHYFATNKPIASVCHGVEIPAYANCVRGRRMATVAKCRFDIESCGGTYVDEPCVIDGNLVSGRTFHDNGYFVGPWIQLLEQARDQQGSSPSEEQDAITTA</sequence>
<dbReference type="InterPro" id="IPR029062">
    <property type="entry name" value="Class_I_gatase-like"/>
</dbReference>
<keyword evidence="3" id="KW-0326">Glycosidase</keyword>
<dbReference type="CDD" id="cd03169">
    <property type="entry name" value="GATase1_PfpI_1"/>
    <property type="match status" value="1"/>
</dbReference>
<name>A0A517T434_9PLAN</name>
<gene>
    <name evidence="3" type="primary">yfkM_1</name>
    <name evidence="3" type="ORF">V22_03560</name>
</gene>